<gene>
    <name evidence="2" type="ORF">CYMTET_9871</name>
</gene>
<reference evidence="2 3" key="1">
    <citation type="journal article" date="2015" name="Genome Biol. Evol.">
        <title>Comparative Genomics of a Bacterivorous Green Alga Reveals Evolutionary Causalities and Consequences of Phago-Mixotrophic Mode of Nutrition.</title>
        <authorList>
            <person name="Burns J.A."/>
            <person name="Paasch A."/>
            <person name="Narechania A."/>
            <person name="Kim E."/>
        </authorList>
    </citation>
    <scope>NUCLEOTIDE SEQUENCE [LARGE SCALE GENOMIC DNA]</scope>
    <source>
        <strain evidence="2 3">PLY_AMNH</strain>
    </source>
</reference>
<name>A0AAE0GQN8_9CHLO</name>
<keyword evidence="3" id="KW-1185">Reference proteome</keyword>
<dbReference type="EMBL" id="LGRX02003347">
    <property type="protein sequence ID" value="KAK3282387.1"/>
    <property type="molecule type" value="Genomic_DNA"/>
</dbReference>
<comment type="caution">
    <text evidence="2">The sequence shown here is derived from an EMBL/GenBank/DDBJ whole genome shotgun (WGS) entry which is preliminary data.</text>
</comment>
<feature type="compositionally biased region" description="Polar residues" evidence="1">
    <location>
        <begin position="14"/>
        <end position="27"/>
    </location>
</feature>
<proteinExistence type="predicted"/>
<evidence type="ECO:0000313" key="2">
    <source>
        <dbReference type="EMBL" id="KAK3282387.1"/>
    </source>
</evidence>
<dbReference type="AlphaFoldDB" id="A0AAE0GQN8"/>
<sequence>MSSKEKEEPCSRGGSASSTGDSGNSWGNADARNRKPKFRPFSARPYSKGSESVKGPSETYYQRPRTLSARPRTGATKDTTRSEGGETGDVRGSLYQYFVQAADITRAGTPTKIEGQVTWKHFDVFCAWDKGQDAFDTYELAEGMRHRSLTYSYALYKVPADIMHLEAVWEKFLAAVEVDVDELATWANSLSPRSIHDFKPMIVLLQVTYFVRTPWAEEPGALQVSRPTALAAANQKSQGRC</sequence>
<feature type="compositionally biased region" description="Basic and acidic residues" evidence="1">
    <location>
        <begin position="1"/>
        <end position="10"/>
    </location>
</feature>
<evidence type="ECO:0000313" key="3">
    <source>
        <dbReference type="Proteomes" id="UP001190700"/>
    </source>
</evidence>
<organism evidence="2 3">
    <name type="scientific">Cymbomonas tetramitiformis</name>
    <dbReference type="NCBI Taxonomy" id="36881"/>
    <lineage>
        <taxon>Eukaryota</taxon>
        <taxon>Viridiplantae</taxon>
        <taxon>Chlorophyta</taxon>
        <taxon>Pyramimonadophyceae</taxon>
        <taxon>Pyramimonadales</taxon>
        <taxon>Pyramimonadaceae</taxon>
        <taxon>Cymbomonas</taxon>
    </lineage>
</organism>
<feature type="non-terminal residue" evidence="2">
    <location>
        <position position="241"/>
    </location>
</feature>
<feature type="region of interest" description="Disordered" evidence="1">
    <location>
        <begin position="1"/>
        <end position="88"/>
    </location>
</feature>
<protein>
    <submittedName>
        <fullName evidence="2">Uncharacterized protein</fullName>
    </submittedName>
</protein>
<evidence type="ECO:0000256" key="1">
    <source>
        <dbReference type="SAM" id="MobiDB-lite"/>
    </source>
</evidence>
<dbReference type="Proteomes" id="UP001190700">
    <property type="component" value="Unassembled WGS sequence"/>
</dbReference>
<accession>A0AAE0GQN8</accession>